<gene>
    <name evidence="2" type="ORF">MCOR_57591</name>
</gene>
<dbReference type="InterPro" id="IPR038717">
    <property type="entry name" value="Tc1-like_DDE_dom"/>
</dbReference>
<evidence type="ECO:0000313" key="2">
    <source>
        <dbReference type="EMBL" id="CAC5425806.1"/>
    </source>
</evidence>
<keyword evidence="3" id="KW-1185">Reference proteome</keyword>
<dbReference type="AlphaFoldDB" id="A0A6J8F1W4"/>
<proteinExistence type="predicted"/>
<dbReference type="Proteomes" id="UP000507470">
    <property type="component" value="Unassembled WGS sequence"/>
</dbReference>
<dbReference type="EMBL" id="CACVKT020010318">
    <property type="protein sequence ID" value="CAC5425806.1"/>
    <property type="molecule type" value="Genomic_DNA"/>
</dbReference>
<sequence>MYCYSGETPIDLTIDEEIIQILEQWRTVIFSDESRYCISNADGRIRICRRQGELYADNCMMERDAWGGPSIMVWGGIGLNQKLGPVVFQNIGSVRGNGVNAARYTDQVLRPHVVPHSARHQNHTFQHDNARAHTARGTRDFLHQNNITNMPWPALSTDLNPIKHLLDEIQRKLNDVNPRPTTAVELQASFLQVWARIPMNFINRLIHSMDMRCRAVINVNGGHTRY</sequence>
<dbReference type="Pfam" id="PF13358">
    <property type="entry name" value="DDE_3"/>
    <property type="match status" value="1"/>
</dbReference>
<feature type="domain" description="Tc1-like transposase DDE" evidence="1">
    <location>
        <begin position="29"/>
        <end position="175"/>
    </location>
</feature>
<dbReference type="GO" id="GO:0003676">
    <property type="term" value="F:nucleic acid binding"/>
    <property type="evidence" value="ECO:0007669"/>
    <property type="project" value="InterPro"/>
</dbReference>
<name>A0A6J8F1W4_MYTCO</name>
<dbReference type="InterPro" id="IPR036397">
    <property type="entry name" value="RNaseH_sf"/>
</dbReference>
<protein>
    <recommendedName>
        <fullName evidence="1">Tc1-like transposase DDE domain-containing protein</fullName>
    </recommendedName>
</protein>
<dbReference type="Gene3D" id="3.30.420.10">
    <property type="entry name" value="Ribonuclease H-like superfamily/Ribonuclease H"/>
    <property type="match status" value="1"/>
</dbReference>
<accession>A0A6J8F1W4</accession>
<reference evidence="2 3" key="1">
    <citation type="submission" date="2020-06" db="EMBL/GenBank/DDBJ databases">
        <authorList>
            <person name="Li R."/>
            <person name="Bekaert M."/>
        </authorList>
    </citation>
    <scope>NUCLEOTIDE SEQUENCE [LARGE SCALE GENOMIC DNA]</scope>
    <source>
        <strain evidence="3">wild</strain>
    </source>
</reference>
<evidence type="ECO:0000313" key="3">
    <source>
        <dbReference type="Proteomes" id="UP000507470"/>
    </source>
</evidence>
<dbReference type="OrthoDB" id="6286709at2759"/>
<organism evidence="2 3">
    <name type="scientific">Mytilus coruscus</name>
    <name type="common">Sea mussel</name>
    <dbReference type="NCBI Taxonomy" id="42192"/>
    <lineage>
        <taxon>Eukaryota</taxon>
        <taxon>Metazoa</taxon>
        <taxon>Spiralia</taxon>
        <taxon>Lophotrochozoa</taxon>
        <taxon>Mollusca</taxon>
        <taxon>Bivalvia</taxon>
        <taxon>Autobranchia</taxon>
        <taxon>Pteriomorphia</taxon>
        <taxon>Mytilida</taxon>
        <taxon>Mytiloidea</taxon>
        <taxon>Mytilidae</taxon>
        <taxon>Mytilinae</taxon>
        <taxon>Mytilus</taxon>
    </lineage>
</organism>
<evidence type="ECO:0000259" key="1">
    <source>
        <dbReference type="Pfam" id="PF13358"/>
    </source>
</evidence>